<keyword evidence="2" id="KW-0805">Transcription regulation</keyword>
<gene>
    <name evidence="8" type="ORF">GV832_10120</name>
</gene>
<evidence type="ECO:0000256" key="5">
    <source>
        <dbReference type="SAM" id="MobiDB-lite"/>
    </source>
</evidence>
<sequence length="220" mass="24404">MAQTDMGEAQDERDQRGPRKQSREARRSQLIEATLETLAARGYARVTLLEVARTAGLSHGLVNFHFSSKEKLLEATLTQLAEEYRANWLRHVEEAGEDPAAQLAAMVAADFDPVINSPLRIAAWCAFLGEAQVRPLYQAQCQANDEAYVDRMEVIVRQLLNRNGMTGHACRIARAIRLVSLGSWVDVVTLTAPYTMAEARETAFTAARAFFPDEPALQTA</sequence>
<evidence type="ECO:0000259" key="6">
    <source>
        <dbReference type="Pfam" id="PF00440"/>
    </source>
</evidence>
<dbReference type="Pfam" id="PF00440">
    <property type="entry name" value="TetR_N"/>
    <property type="match status" value="1"/>
</dbReference>
<dbReference type="PANTHER" id="PTHR30055">
    <property type="entry name" value="HTH-TYPE TRANSCRIPTIONAL REGULATOR RUTR"/>
    <property type="match status" value="1"/>
</dbReference>
<dbReference type="SUPFAM" id="SSF46689">
    <property type="entry name" value="Homeodomain-like"/>
    <property type="match status" value="1"/>
</dbReference>
<protein>
    <submittedName>
        <fullName evidence="8">TetR family transcriptional regulator</fullName>
    </submittedName>
</protein>
<dbReference type="GO" id="GO:0000976">
    <property type="term" value="F:transcription cis-regulatory region binding"/>
    <property type="evidence" value="ECO:0007669"/>
    <property type="project" value="TreeGrafter"/>
</dbReference>
<evidence type="ECO:0000313" key="9">
    <source>
        <dbReference type="Proteomes" id="UP001193501"/>
    </source>
</evidence>
<dbReference type="Pfam" id="PF13977">
    <property type="entry name" value="TetR_C_6"/>
    <property type="match status" value="1"/>
</dbReference>
<evidence type="ECO:0000256" key="2">
    <source>
        <dbReference type="ARBA" id="ARBA00023015"/>
    </source>
</evidence>
<dbReference type="AlphaFoldDB" id="A0AAE5BW41"/>
<dbReference type="InterPro" id="IPR009057">
    <property type="entry name" value="Homeodomain-like_sf"/>
</dbReference>
<evidence type="ECO:0000256" key="4">
    <source>
        <dbReference type="ARBA" id="ARBA00023163"/>
    </source>
</evidence>
<evidence type="ECO:0000256" key="1">
    <source>
        <dbReference type="ARBA" id="ARBA00022491"/>
    </source>
</evidence>
<comment type="caution">
    <text evidence="8">The sequence shown here is derived from an EMBL/GenBank/DDBJ whole genome shotgun (WGS) entry which is preliminary data.</text>
</comment>
<organism evidence="8 9">
    <name type="scientific">Stagnihabitans tardus</name>
    <dbReference type="NCBI Taxonomy" id="2699202"/>
    <lineage>
        <taxon>Bacteria</taxon>
        <taxon>Pseudomonadati</taxon>
        <taxon>Pseudomonadota</taxon>
        <taxon>Alphaproteobacteria</taxon>
        <taxon>Rhodobacterales</taxon>
        <taxon>Paracoccaceae</taxon>
        <taxon>Stagnihabitans</taxon>
    </lineage>
</organism>
<dbReference type="InterPro" id="IPR050109">
    <property type="entry name" value="HTH-type_TetR-like_transc_reg"/>
</dbReference>
<dbReference type="PANTHER" id="PTHR30055:SF234">
    <property type="entry name" value="HTH-TYPE TRANSCRIPTIONAL REGULATOR BETI"/>
    <property type="match status" value="1"/>
</dbReference>
<evidence type="ECO:0000256" key="3">
    <source>
        <dbReference type="ARBA" id="ARBA00023125"/>
    </source>
</evidence>
<dbReference type="Proteomes" id="UP001193501">
    <property type="component" value="Unassembled WGS sequence"/>
</dbReference>
<dbReference type="EMBL" id="JAABNR010000008">
    <property type="protein sequence ID" value="NBZ87933.1"/>
    <property type="molecule type" value="Genomic_DNA"/>
</dbReference>
<feature type="compositionally biased region" description="Basic and acidic residues" evidence="5">
    <location>
        <begin position="10"/>
        <end position="26"/>
    </location>
</feature>
<dbReference type="PROSITE" id="PS01081">
    <property type="entry name" value="HTH_TETR_1"/>
    <property type="match status" value="1"/>
</dbReference>
<dbReference type="SUPFAM" id="SSF48498">
    <property type="entry name" value="Tetracyclin repressor-like, C-terminal domain"/>
    <property type="match status" value="1"/>
</dbReference>
<dbReference type="InterPro" id="IPR001647">
    <property type="entry name" value="HTH_TetR"/>
</dbReference>
<proteinExistence type="predicted"/>
<evidence type="ECO:0000259" key="7">
    <source>
        <dbReference type="Pfam" id="PF13977"/>
    </source>
</evidence>
<keyword evidence="1" id="KW-0678">Repressor</keyword>
<evidence type="ECO:0000313" key="8">
    <source>
        <dbReference type="EMBL" id="NBZ87933.1"/>
    </source>
</evidence>
<keyword evidence="9" id="KW-1185">Reference proteome</keyword>
<name>A0AAE5BW41_9RHOB</name>
<dbReference type="InterPro" id="IPR036271">
    <property type="entry name" value="Tet_transcr_reg_TetR-rel_C_sf"/>
</dbReference>
<accession>A0AAE5BW41</accession>
<dbReference type="InterPro" id="IPR039538">
    <property type="entry name" value="BetI_C"/>
</dbReference>
<reference evidence="8" key="1">
    <citation type="submission" date="2020-01" db="EMBL/GenBank/DDBJ databases">
        <authorList>
            <person name="Chen W.-M."/>
        </authorList>
    </citation>
    <scope>NUCLEOTIDE SEQUENCE</scope>
    <source>
        <strain evidence="8">CYK-10</strain>
    </source>
</reference>
<dbReference type="RefSeq" id="WP_168774740.1">
    <property type="nucleotide sequence ID" value="NZ_JAABNR010000008.1"/>
</dbReference>
<keyword evidence="3" id="KW-0238">DNA-binding</keyword>
<feature type="domain" description="HTH tetR-type" evidence="6">
    <location>
        <begin position="30"/>
        <end position="75"/>
    </location>
</feature>
<dbReference type="Gene3D" id="1.10.357.10">
    <property type="entry name" value="Tetracycline Repressor, domain 2"/>
    <property type="match status" value="1"/>
</dbReference>
<dbReference type="PRINTS" id="PR00455">
    <property type="entry name" value="HTHTETR"/>
</dbReference>
<dbReference type="InterPro" id="IPR023772">
    <property type="entry name" value="DNA-bd_HTH_TetR-type_CS"/>
</dbReference>
<feature type="region of interest" description="Disordered" evidence="5">
    <location>
        <begin position="1"/>
        <end position="26"/>
    </location>
</feature>
<dbReference type="GO" id="GO:0003700">
    <property type="term" value="F:DNA-binding transcription factor activity"/>
    <property type="evidence" value="ECO:0007669"/>
    <property type="project" value="TreeGrafter"/>
</dbReference>
<keyword evidence="4" id="KW-0804">Transcription</keyword>
<feature type="domain" description="BetI-type transcriptional repressor C-terminal" evidence="7">
    <location>
        <begin position="99"/>
        <end position="209"/>
    </location>
</feature>